<evidence type="ECO:0000313" key="1">
    <source>
        <dbReference type="EMBL" id="GBP75980.1"/>
    </source>
</evidence>
<evidence type="ECO:0000313" key="2">
    <source>
        <dbReference type="Proteomes" id="UP000299102"/>
    </source>
</evidence>
<comment type="caution">
    <text evidence="1">The sequence shown here is derived from an EMBL/GenBank/DDBJ whole genome shotgun (WGS) entry which is preliminary data.</text>
</comment>
<keyword evidence="2" id="KW-1185">Reference proteome</keyword>
<protein>
    <recommendedName>
        <fullName evidence="3">RNA-directed DNA polymerase from mobile element jockey</fullName>
    </recommendedName>
</protein>
<dbReference type="EMBL" id="BGZK01001270">
    <property type="protein sequence ID" value="GBP75980.1"/>
    <property type="molecule type" value="Genomic_DNA"/>
</dbReference>
<dbReference type="OrthoDB" id="416454at2759"/>
<reference evidence="1 2" key="1">
    <citation type="journal article" date="2019" name="Commun. Biol.">
        <title>The bagworm genome reveals a unique fibroin gene that provides high tensile strength.</title>
        <authorList>
            <person name="Kono N."/>
            <person name="Nakamura H."/>
            <person name="Ohtoshi R."/>
            <person name="Tomita M."/>
            <person name="Numata K."/>
            <person name="Arakawa K."/>
        </authorList>
    </citation>
    <scope>NUCLEOTIDE SEQUENCE [LARGE SCALE GENOMIC DNA]</scope>
</reference>
<dbReference type="AlphaFoldDB" id="A0A4C1YLL1"/>
<gene>
    <name evidence="1" type="ORF">EVAR_32231_1</name>
</gene>
<dbReference type="Proteomes" id="UP000299102">
    <property type="component" value="Unassembled WGS sequence"/>
</dbReference>
<evidence type="ECO:0008006" key="3">
    <source>
        <dbReference type="Google" id="ProtNLM"/>
    </source>
</evidence>
<name>A0A4C1YLL1_EUMVA</name>
<organism evidence="1 2">
    <name type="scientific">Eumeta variegata</name>
    <name type="common">Bagworm moth</name>
    <name type="synonym">Eumeta japonica</name>
    <dbReference type="NCBI Taxonomy" id="151549"/>
    <lineage>
        <taxon>Eukaryota</taxon>
        <taxon>Metazoa</taxon>
        <taxon>Ecdysozoa</taxon>
        <taxon>Arthropoda</taxon>
        <taxon>Hexapoda</taxon>
        <taxon>Insecta</taxon>
        <taxon>Pterygota</taxon>
        <taxon>Neoptera</taxon>
        <taxon>Endopterygota</taxon>
        <taxon>Lepidoptera</taxon>
        <taxon>Glossata</taxon>
        <taxon>Ditrysia</taxon>
        <taxon>Tineoidea</taxon>
        <taxon>Psychidae</taxon>
        <taxon>Oiketicinae</taxon>
        <taxon>Eumeta</taxon>
    </lineage>
</organism>
<sequence length="157" mass="17930">MTRYPPSTRYEQESLKAAAYPLSSAKRIQSIFDVLSEWLDKWRMAVNVSKTAALLLRQPTQHINSIALDWSCGGVERMRPMQAPTPHYTTWHYNANDRLETISSHETCCPSFPVRITCELMNTQVRRQSSSRDPRGQCSSRDDARVRAIGSCPHVHP</sequence>
<accession>A0A4C1YLL1</accession>
<proteinExistence type="predicted"/>